<dbReference type="AlphaFoldDB" id="S5Y047"/>
<dbReference type="PANTHER" id="PTHR30537">
    <property type="entry name" value="HTH-TYPE TRANSCRIPTIONAL REGULATOR"/>
    <property type="match status" value="1"/>
</dbReference>
<proteinExistence type="inferred from homology"/>
<organism evidence="6 7">
    <name type="scientific">Paracoccus aminophilus JCM 7686</name>
    <dbReference type="NCBI Taxonomy" id="1367847"/>
    <lineage>
        <taxon>Bacteria</taxon>
        <taxon>Pseudomonadati</taxon>
        <taxon>Pseudomonadota</taxon>
        <taxon>Alphaproteobacteria</taxon>
        <taxon>Rhodobacterales</taxon>
        <taxon>Paracoccaceae</taxon>
        <taxon>Paracoccus</taxon>
    </lineage>
</organism>
<dbReference type="eggNOG" id="COG0583">
    <property type="taxonomic scope" value="Bacteria"/>
</dbReference>
<dbReference type="SUPFAM" id="SSF46785">
    <property type="entry name" value="Winged helix' DNA-binding domain"/>
    <property type="match status" value="1"/>
</dbReference>
<gene>
    <name evidence="6" type="ORF">JCM7686_pAMI4p227</name>
</gene>
<dbReference type="GO" id="GO:0043565">
    <property type="term" value="F:sequence-specific DNA binding"/>
    <property type="evidence" value="ECO:0007669"/>
    <property type="project" value="TreeGrafter"/>
</dbReference>
<dbReference type="EMBL" id="CP006652">
    <property type="protein sequence ID" value="AGT10917.1"/>
    <property type="molecule type" value="Genomic_DNA"/>
</dbReference>
<dbReference type="InterPro" id="IPR036388">
    <property type="entry name" value="WH-like_DNA-bd_sf"/>
</dbReference>
<protein>
    <submittedName>
        <fullName evidence="6">Transcriptional regulator, LysR family</fullName>
    </submittedName>
</protein>
<dbReference type="Gene3D" id="3.40.190.290">
    <property type="match status" value="1"/>
</dbReference>
<keyword evidence="3" id="KW-0238">DNA-binding</keyword>
<dbReference type="PATRIC" id="fig|1367847.3.peg.3864"/>
<dbReference type="SUPFAM" id="SSF53850">
    <property type="entry name" value="Periplasmic binding protein-like II"/>
    <property type="match status" value="1"/>
</dbReference>
<accession>S5Y047</accession>
<dbReference type="InterPro" id="IPR000847">
    <property type="entry name" value="LysR_HTH_N"/>
</dbReference>
<evidence type="ECO:0000313" key="7">
    <source>
        <dbReference type="Proteomes" id="UP000015480"/>
    </source>
</evidence>
<dbReference type="InterPro" id="IPR058163">
    <property type="entry name" value="LysR-type_TF_proteobact-type"/>
</dbReference>
<evidence type="ECO:0000256" key="1">
    <source>
        <dbReference type="ARBA" id="ARBA00009437"/>
    </source>
</evidence>
<dbReference type="Proteomes" id="UP000015480">
    <property type="component" value="Plasmid pAMI4"/>
</dbReference>
<dbReference type="PROSITE" id="PS50931">
    <property type="entry name" value="HTH_LYSR"/>
    <property type="match status" value="1"/>
</dbReference>
<feature type="domain" description="HTH lysR-type" evidence="5">
    <location>
        <begin position="29"/>
        <end position="67"/>
    </location>
</feature>
<comment type="similarity">
    <text evidence="1">Belongs to the LysR transcriptional regulatory family.</text>
</comment>
<dbReference type="GO" id="GO:0006351">
    <property type="term" value="P:DNA-templated transcription"/>
    <property type="evidence" value="ECO:0007669"/>
    <property type="project" value="TreeGrafter"/>
</dbReference>
<evidence type="ECO:0000256" key="3">
    <source>
        <dbReference type="ARBA" id="ARBA00023125"/>
    </source>
</evidence>
<dbReference type="Pfam" id="PF00126">
    <property type="entry name" value="HTH_1"/>
    <property type="match status" value="1"/>
</dbReference>
<evidence type="ECO:0000256" key="4">
    <source>
        <dbReference type="ARBA" id="ARBA00023163"/>
    </source>
</evidence>
<dbReference type="Gene3D" id="1.10.10.10">
    <property type="entry name" value="Winged helix-like DNA-binding domain superfamily/Winged helix DNA-binding domain"/>
    <property type="match status" value="1"/>
</dbReference>
<geneLocation type="plasmid" evidence="6 7">
    <name>pAMI4</name>
</geneLocation>
<keyword evidence="2" id="KW-0805">Transcription regulation</keyword>
<dbReference type="InterPro" id="IPR036390">
    <property type="entry name" value="WH_DNA-bd_sf"/>
</dbReference>
<dbReference type="Pfam" id="PF03466">
    <property type="entry name" value="LysR_substrate"/>
    <property type="match status" value="1"/>
</dbReference>
<keyword evidence="6" id="KW-0614">Plasmid</keyword>
<keyword evidence="4" id="KW-0804">Transcription</keyword>
<dbReference type="InterPro" id="IPR005119">
    <property type="entry name" value="LysR_subst-bd"/>
</dbReference>
<dbReference type="HOGENOM" id="CLU_1089257_0_0_5"/>
<name>S5Y047_PARAH</name>
<evidence type="ECO:0000259" key="5">
    <source>
        <dbReference type="PROSITE" id="PS50931"/>
    </source>
</evidence>
<evidence type="ECO:0000313" key="6">
    <source>
        <dbReference type="EMBL" id="AGT10917.1"/>
    </source>
</evidence>
<reference evidence="6 7" key="1">
    <citation type="journal article" date="2014" name="BMC Genomics">
        <title>Architecture and functions of a multipartite genome of the methylotrophic bacterium Paracoccus aminophilus JCM 7686, containing primary and secondary chromids.</title>
        <authorList>
            <person name="Dziewit L."/>
            <person name="Czarnecki J."/>
            <person name="Wibberg D."/>
            <person name="Radlinska M."/>
            <person name="Mrozek P."/>
            <person name="Szymczak M."/>
            <person name="Schluter A."/>
            <person name="Puhler A."/>
            <person name="Bartosik D."/>
        </authorList>
    </citation>
    <scope>NUCLEOTIDE SEQUENCE [LARGE SCALE GENOMIC DNA]</scope>
    <source>
        <strain evidence="6">JCM 7686</strain>
        <plasmid evidence="7">Plasmid pAMI4</plasmid>
    </source>
</reference>
<evidence type="ECO:0000256" key="2">
    <source>
        <dbReference type="ARBA" id="ARBA00023015"/>
    </source>
</evidence>
<sequence length="255" mass="27986">MLTERVAFRFEVAFHLARGRLSLNHGSEAAAGAMDISPQMVAKHVVHLETRLGTVLLSRTTRRQSLTEIGRSSYERCKLILAETETAETLAREMRRQPKGLLRISAPVTFGSSALVPFLLRYLALYPEVQVELVLSDRRVDALEDGFEVIFRLGEVRAASLTAVPLRPYRILACAAPAYLAAHGLPARAVVFMPVWPMSMASPRPSDIGNSAATARAKRSRSAAPFAAMTGLRFSGPPLPGMAWCWAPSICWPRC</sequence>
<dbReference type="KEGG" id="pami:JCM7686_pAMI4p227"/>
<dbReference type="PANTHER" id="PTHR30537:SF5">
    <property type="entry name" value="HTH-TYPE TRANSCRIPTIONAL ACTIVATOR TTDR-RELATED"/>
    <property type="match status" value="1"/>
</dbReference>
<dbReference type="GO" id="GO:0003700">
    <property type="term" value="F:DNA-binding transcription factor activity"/>
    <property type="evidence" value="ECO:0007669"/>
    <property type="project" value="InterPro"/>
</dbReference>
<keyword evidence="7" id="KW-1185">Reference proteome</keyword>